<dbReference type="RefSeq" id="WP_259543743.1">
    <property type="nucleotide sequence ID" value="NZ_JANLCJ010000637.1"/>
</dbReference>
<accession>A0ABT2HBM5</accession>
<evidence type="ECO:0000313" key="1">
    <source>
        <dbReference type="EMBL" id="MCS5737365.1"/>
    </source>
</evidence>
<protein>
    <submittedName>
        <fullName evidence="1">Uncharacterized protein</fullName>
    </submittedName>
</protein>
<organism evidence="1 2">
    <name type="scientific">Herbiconiux daphne</name>
    <dbReference type="NCBI Taxonomy" id="2970914"/>
    <lineage>
        <taxon>Bacteria</taxon>
        <taxon>Bacillati</taxon>
        <taxon>Actinomycetota</taxon>
        <taxon>Actinomycetes</taxon>
        <taxon>Micrococcales</taxon>
        <taxon>Microbacteriaceae</taxon>
        <taxon>Herbiconiux</taxon>
    </lineage>
</organism>
<dbReference type="EMBL" id="JANLCJ010000637">
    <property type="protein sequence ID" value="MCS5737365.1"/>
    <property type="molecule type" value="Genomic_DNA"/>
</dbReference>
<dbReference type="Proteomes" id="UP001165586">
    <property type="component" value="Unassembled WGS sequence"/>
</dbReference>
<evidence type="ECO:0000313" key="2">
    <source>
        <dbReference type="Proteomes" id="UP001165586"/>
    </source>
</evidence>
<gene>
    <name evidence="1" type="ORF">N1032_26900</name>
</gene>
<proteinExistence type="predicted"/>
<sequence>CAMIGGPWGAVAGGVIGGVSGLFSDAELKDNIKLKGKTKSGDAVYDWEWNEKGKKKGLKGKSTGVLAQRTPDAVAGKRQGALTVDYDKTSVKPKIKK</sequence>
<reference evidence="1" key="1">
    <citation type="submission" date="2022-08" db="EMBL/GenBank/DDBJ databases">
        <authorList>
            <person name="Deng Y."/>
            <person name="Han X.-F."/>
            <person name="Zhang Y.-Q."/>
        </authorList>
    </citation>
    <scope>NUCLEOTIDE SEQUENCE</scope>
    <source>
        <strain evidence="1">CPCC 203386</strain>
    </source>
</reference>
<name>A0ABT2HBM5_9MICO</name>
<keyword evidence="2" id="KW-1185">Reference proteome</keyword>
<comment type="caution">
    <text evidence="1">The sequence shown here is derived from an EMBL/GenBank/DDBJ whole genome shotgun (WGS) entry which is preliminary data.</text>
</comment>
<feature type="non-terminal residue" evidence="1">
    <location>
        <position position="1"/>
    </location>
</feature>